<dbReference type="Proteomes" id="UP000824120">
    <property type="component" value="Chromosome 4"/>
</dbReference>
<sequence length="108" mass="12358">MKRLVEHRDISRGQTRHFKRPRIVGIGIHQVEDGFTTLNRVDVVTGDINYTPRCGFNWKGETTITSSNLERMRAEKVVQIRSTTTADNQSQTSSSRKTCAIENQALFY</sequence>
<gene>
    <name evidence="1" type="ORF">H5410_022166</name>
</gene>
<reference evidence="1 2" key="1">
    <citation type="submission" date="2020-09" db="EMBL/GenBank/DDBJ databases">
        <title>De no assembly of potato wild relative species, Solanum commersonii.</title>
        <authorList>
            <person name="Cho K."/>
        </authorList>
    </citation>
    <scope>NUCLEOTIDE SEQUENCE [LARGE SCALE GENOMIC DNA]</scope>
    <source>
        <strain evidence="1">LZ3.2</strain>
        <tissue evidence="1">Leaf</tissue>
    </source>
</reference>
<proteinExistence type="predicted"/>
<evidence type="ECO:0000313" key="1">
    <source>
        <dbReference type="EMBL" id="KAG5610885.1"/>
    </source>
</evidence>
<protein>
    <submittedName>
        <fullName evidence="1">Uncharacterized protein</fullName>
    </submittedName>
</protein>
<dbReference type="AlphaFoldDB" id="A0A9J5ZEM8"/>
<name>A0A9J5ZEM8_SOLCO</name>
<accession>A0A9J5ZEM8</accession>
<keyword evidence="2" id="KW-1185">Reference proteome</keyword>
<organism evidence="1 2">
    <name type="scientific">Solanum commersonii</name>
    <name type="common">Commerson's wild potato</name>
    <name type="synonym">Commerson's nightshade</name>
    <dbReference type="NCBI Taxonomy" id="4109"/>
    <lineage>
        <taxon>Eukaryota</taxon>
        <taxon>Viridiplantae</taxon>
        <taxon>Streptophyta</taxon>
        <taxon>Embryophyta</taxon>
        <taxon>Tracheophyta</taxon>
        <taxon>Spermatophyta</taxon>
        <taxon>Magnoliopsida</taxon>
        <taxon>eudicotyledons</taxon>
        <taxon>Gunneridae</taxon>
        <taxon>Pentapetalae</taxon>
        <taxon>asterids</taxon>
        <taxon>lamiids</taxon>
        <taxon>Solanales</taxon>
        <taxon>Solanaceae</taxon>
        <taxon>Solanoideae</taxon>
        <taxon>Solaneae</taxon>
        <taxon>Solanum</taxon>
    </lineage>
</organism>
<evidence type="ECO:0000313" key="2">
    <source>
        <dbReference type="Proteomes" id="UP000824120"/>
    </source>
</evidence>
<dbReference type="EMBL" id="JACXVP010000004">
    <property type="protein sequence ID" value="KAG5610885.1"/>
    <property type="molecule type" value="Genomic_DNA"/>
</dbReference>
<comment type="caution">
    <text evidence="1">The sequence shown here is derived from an EMBL/GenBank/DDBJ whole genome shotgun (WGS) entry which is preliminary data.</text>
</comment>